<dbReference type="InterPro" id="IPR007014">
    <property type="entry name" value="FUN14"/>
</dbReference>
<feature type="transmembrane region" description="Helical" evidence="6">
    <location>
        <begin position="38"/>
        <end position="56"/>
    </location>
</feature>
<dbReference type="Pfam" id="PF04930">
    <property type="entry name" value="FUN14"/>
    <property type="match status" value="1"/>
</dbReference>
<accession>Q701Z7</accession>
<dbReference type="PANTHER" id="PTHR21346:SF10">
    <property type="entry name" value="TRANSMEMBRANE PROTEIN"/>
    <property type="match status" value="1"/>
</dbReference>
<comment type="subcellular location">
    <subcellularLocation>
        <location evidence="1">Membrane</location>
    </subcellularLocation>
</comment>
<evidence type="ECO:0000256" key="5">
    <source>
        <dbReference type="ARBA" id="ARBA00023136"/>
    </source>
</evidence>
<dbReference type="EMBL" id="AJ627421">
    <property type="protein sequence ID" value="CAF28727.1"/>
    <property type="molecule type" value="Genomic_DNA"/>
</dbReference>
<keyword evidence="3 6" id="KW-0812">Transmembrane</keyword>
<proteinExistence type="inferred from homology"/>
<sequence length="123" mass="12646">MFLDLSSLATSIGIGGLATSVGIGGFLGFLMGYAIKKILKIIIIVAGLLVGILYYLQYNGLITLDWSKLEAALGSAMTNVSGFDLSTPFLPGISNQIMDALSNSGIPLTGGFAAGFAFGFSKG</sequence>
<evidence type="ECO:0000256" key="2">
    <source>
        <dbReference type="ARBA" id="ARBA00009160"/>
    </source>
</evidence>
<evidence type="ECO:0000256" key="4">
    <source>
        <dbReference type="ARBA" id="ARBA00022989"/>
    </source>
</evidence>
<reference evidence="7" key="1">
    <citation type="journal article" date="2004" name="Environ. Microbiol.">
        <title>Characterization of Large-Insert DNA Libraries from Soil for Environmental Genomic Studies of Archaea.</title>
        <authorList>
            <person name="Treusch A.H."/>
            <person name="Kletzin A."/>
            <person name="Raddatz G."/>
            <person name="Ochsenreiter T."/>
            <person name="Quaiser A."/>
            <person name="Meurer G."/>
            <person name="Schuster S.C."/>
            <person name="Schleper C."/>
        </authorList>
    </citation>
    <scope>NUCLEOTIDE SEQUENCE</scope>
</reference>
<evidence type="ECO:0000256" key="6">
    <source>
        <dbReference type="SAM" id="Phobius"/>
    </source>
</evidence>
<dbReference type="AlphaFoldDB" id="Q701Z7"/>
<evidence type="ECO:0000256" key="3">
    <source>
        <dbReference type="ARBA" id="ARBA00022692"/>
    </source>
</evidence>
<evidence type="ECO:0008006" key="8">
    <source>
        <dbReference type="Google" id="ProtNLM"/>
    </source>
</evidence>
<evidence type="ECO:0000256" key="1">
    <source>
        <dbReference type="ARBA" id="ARBA00004370"/>
    </source>
</evidence>
<feature type="transmembrane region" description="Helical" evidence="6">
    <location>
        <begin position="100"/>
        <end position="120"/>
    </location>
</feature>
<comment type="similarity">
    <text evidence="2">Belongs to the FUN14 family.</text>
</comment>
<feature type="transmembrane region" description="Helical" evidence="6">
    <location>
        <begin position="12"/>
        <end position="31"/>
    </location>
</feature>
<dbReference type="GO" id="GO:0016020">
    <property type="term" value="C:membrane"/>
    <property type="evidence" value="ECO:0007669"/>
    <property type="project" value="UniProtKB-SubCell"/>
</dbReference>
<keyword evidence="5 6" id="KW-0472">Membrane</keyword>
<keyword evidence="4 6" id="KW-1133">Transmembrane helix</keyword>
<protein>
    <recommendedName>
        <fullName evidence="8">FUN14 family protein</fullName>
    </recommendedName>
</protein>
<organism evidence="7">
    <name type="scientific">uncultured crenarchaeote</name>
    <dbReference type="NCBI Taxonomy" id="29281"/>
    <lineage>
        <taxon>Archaea</taxon>
        <taxon>Thermoproteota</taxon>
        <taxon>environmental samples</taxon>
    </lineage>
</organism>
<name>Q701Z7_9CREN</name>
<evidence type="ECO:0000313" key="7">
    <source>
        <dbReference type="EMBL" id="CAF28727.1"/>
    </source>
</evidence>
<dbReference type="PANTHER" id="PTHR21346">
    <property type="entry name" value="FUN14 DOMAIN CONTAINING"/>
    <property type="match status" value="1"/>
</dbReference>